<sequence length="428" mass="46245">MGAIQLSQSPDGAPIFSVTARTPTNIAVIKYWGKRDEALILPLNSSLSVTLDPNDLAATTTVAISPAFEEDKLWLNGKEVSISDSVRYQNCLRAVRERAQGIEAGGEKASQEQLRSWRIHVASRNNFPTAAGLASSAAGFACLVFSLAQLLGVTEERPGDLSAIARLGSGSACRSLYGGFVRWNMGQASDGHDSIAEQVAGEEHWPDLRVLVAVVNDRQKDTSSTAGMQQSVRTSPLLLHRAKAVVPERMVAMERAIAARDFQAFGALTMADSNQFHATCLDTSPPIFYMNDASRQVIGLVEQWNAQAGEIKAAYTFDAGPNAVLFCLEADRGALLRRLLYHFPPSDSTPLNEYVESAELLKEASVSSADDIRDLPAPEISKEAKPGLQFPGELKYIMSTRVGMGPQVCEKPLEPLLLDARTGFPPVS</sequence>
<comment type="similarity">
    <text evidence="1 12 13">Belongs to the diphosphomevalonate decarboxylase family.</text>
</comment>
<dbReference type="SUPFAM" id="SSF55060">
    <property type="entry name" value="GHMP Kinase, C-terminal domain"/>
    <property type="match status" value="1"/>
</dbReference>
<keyword evidence="7 13" id="KW-0756">Sterol biosynthesis</keyword>
<dbReference type="NCBIfam" id="TIGR01240">
    <property type="entry name" value="mevDPdecarb"/>
    <property type="match status" value="1"/>
</dbReference>
<dbReference type="GO" id="GO:0016126">
    <property type="term" value="P:sterol biosynthetic process"/>
    <property type="evidence" value="ECO:0007669"/>
    <property type="project" value="UniProtKB-KW"/>
</dbReference>
<name>A0A1Y1IQ62_KLENI</name>
<feature type="domain" description="Mvd1 C-terminal" evidence="14">
    <location>
        <begin position="210"/>
        <end position="409"/>
    </location>
</feature>
<evidence type="ECO:0000256" key="9">
    <source>
        <dbReference type="ARBA" id="ARBA00023166"/>
    </source>
</evidence>
<evidence type="ECO:0000256" key="8">
    <source>
        <dbReference type="ARBA" id="ARBA00023098"/>
    </source>
</evidence>
<dbReference type="PANTHER" id="PTHR10977:SF3">
    <property type="entry name" value="DIPHOSPHOMEVALONATE DECARBOXYLASE"/>
    <property type="match status" value="1"/>
</dbReference>
<feature type="domain" description="Diphosphomevalonate decarboxylase-like N-terminal" evidence="15">
    <location>
        <begin position="23"/>
        <end position="196"/>
    </location>
</feature>
<dbReference type="Gene3D" id="3.30.230.10">
    <property type="match status" value="1"/>
</dbReference>
<keyword evidence="4 12" id="KW-0547">Nucleotide-binding</keyword>
<dbReference type="InterPro" id="IPR005935">
    <property type="entry name" value="Mev_decarb"/>
</dbReference>
<keyword evidence="8 12" id="KW-0443">Lipid metabolism</keyword>
<dbReference type="FunFam" id="3.30.70.890:FF:000005">
    <property type="entry name" value="Diphosphomevalonate decarboxylase"/>
    <property type="match status" value="1"/>
</dbReference>
<dbReference type="GO" id="GO:0005524">
    <property type="term" value="F:ATP binding"/>
    <property type="evidence" value="ECO:0007669"/>
    <property type="project" value="UniProtKB-UniRule"/>
</dbReference>
<dbReference type="STRING" id="105231.A0A1Y1IQ62"/>
<reference evidence="16 17" key="1">
    <citation type="journal article" date="2014" name="Nat. Commun.">
        <title>Klebsormidium flaccidum genome reveals primary factors for plant terrestrial adaptation.</title>
        <authorList>
            <person name="Hori K."/>
            <person name="Maruyama F."/>
            <person name="Fujisawa T."/>
            <person name="Togashi T."/>
            <person name="Yamamoto N."/>
            <person name="Seo M."/>
            <person name="Sato S."/>
            <person name="Yamada T."/>
            <person name="Mori H."/>
            <person name="Tajima N."/>
            <person name="Moriyama T."/>
            <person name="Ikeuchi M."/>
            <person name="Watanabe M."/>
            <person name="Wada H."/>
            <person name="Kobayashi K."/>
            <person name="Saito M."/>
            <person name="Masuda T."/>
            <person name="Sasaki-Sekimoto Y."/>
            <person name="Mashiguchi K."/>
            <person name="Awai K."/>
            <person name="Shimojima M."/>
            <person name="Masuda S."/>
            <person name="Iwai M."/>
            <person name="Nobusawa T."/>
            <person name="Narise T."/>
            <person name="Kondo S."/>
            <person name="Saito H."/>
            <person name="Sato R."/>
            <person name="Murakawa M."/>
            <person name="Ihara Y."/>
            <person name="Oshima-Yamada Y."/>
            <person name="Ohtaka K."/>
            <person name="Satoh M."/>
            <person name="Sonobe K."/>
            <person name="Ishii M."/>
            <person name="Ohtani R."/>
            <person name="Kanamori-Sato M."/>
            <person name="Honoki R."/>
            <person name="Miyazaki D."/>
            <person name="Mochizuki H."/>
            <person name="Umetsu J."/>
            <person name="Higashi K."/>
            <person name="Shibata D."/>
            <person name="Kamiya Y."/>
            <person name="Sato N."/>
            <person name="Nakamura Y."/>
            <person name="Tabata S."/>
            <person name="Ida S."/>
            <person name="Kurokawa K."/>
            <person name="Ohta H."/>
        </authorList>
    </citation>
    <scope>NUCLEOTIDE SEQUENCE [LARGE SCALE GENOMIC DNA]</scope>
    <source>
        <strain evidence="16 17">NIES-2285</strain>
    </source>
</reference>
<dbReference type="AlphaFoldDB" id="A0A1Y1IQ62"/>
<evidence type="ECO:0000259" key="14">
    <source>
        <dbReference type="Pfam" id="PF18376"/>
    </source>
</evidence>
<dbReference type="PIRSF" id="PIRSF015950">
    <property type="entry name" value="Mev_P_decrbx"/>
    <property type="match status" value="1"/>
</dbReference>
<keyword evidence="11 12" id="KW-0456">Lyase</keyword>
<dbReference type="Pfam" id="PF22700">
    <property type="entry name" value="MVD-like_N"/>
    <property type="match status" value="1"/>
</dbReference>
<keyword evidence="9 13" id="KW-1207">Sterol metabolism</keyword>
<evidence type="ECO:0000259" key="15">
    <source>
        <dbReference type="Pfam" id="PF22700"/>
    </source>
</evidence>
<protein>
    <recommendedName>
        <fullName evidence="2 12">Diphosphomevalonate decarboxylase</fullName>
        <ecNumber evidence="2 12">4.1.1.33</ecNumber>
    </recommendedName>
</protein>
<gene>
    <name evidence="16" type="ORF">KFL_007740040</name>
</gene>
<dbReference type="Gene3D" id="3.30.70.890">
    <property type="entry name" value="GHMP kinase, C-terminal domain"/>
    <property type="match status" value="1"/>
</dbReference>
<dbReference type="Proteomes" id="UP000054558">
    <property type="component" value="Unassembled WGS sequence"/>
</dbReference>
<accession>A0A1Y1IQ62</accession>
<evidence type="ECO:0000256" key="1">
    <source>
        <dbReference type="ARBA" id="ARBA00008831"/>
    </source>
</evidence>
<dbReference type="GO" id="GO:0019287">
    <property type="term" value="P:isopentenyl diphosphate biosynthetic process, mevalonate pathway"/>
    <property type="evidence" value="ECO:0000318"/>
    <property type="project" value="GO_Central"/>
</dbReference>
<evidence type="ECO:0000256" key="5">
    <source>
        <dbReference type="ARBA" id="ARBA00022840"/>
    </source>
</evidence>
<evidence type="ECO:0000256" key="2">
    <source>
        <dbReference type="ARBA" id="ARBA00012296"/>
    </source>
</evidence>
<dbReference type="EMBL" id="DF237723">
    <property type="protein sequence ID" value="GAQ91371.1"/>
    <property type="molecule type" value="Genomic_DNA"/>
</dbReference>
<dbReference type="EC" id="4.1.1.33" evidence="2 12"/>
<dbReference type="OrthoDB" id="10253702at2759"/>
<evidence type="ECO:0000256" key="3">
    <source>
        <dbReference type="ARBA" id="ARBA00022516"/>
    </source>
</evidence>
<evidence type="ECO:0000256" key="13">
    <source>
        <dbReference type="RuleBase" id="RU363086"/>
    </source>
</evidence>
<dbReference type="InterPro" id="IPR020568">
    <property type="entry name" value="Ribosomal_Su5_D2-typ_SF"/>
</dbReference>
<evidence type="ECO:0000256" key="6">
    <source>
        <dbReference type="ARBA" id="ARBA00022955"/>
    </source>
</evidence>
<organism evidence="16 17">
    <name type="scientific">Klebsormidium nitens</name>
    <name type="common">Green alga</name>
    <name type="synonym">Ulothrix nitens</name>
    <dbReference type="NCBI Taxonomy" id="105231"/>
    <lineage>
        <taxon>Eukaryota</taxon>
        <taxon>Viridiplantae</taxon>
        <taxon>Streptophyta</taxon>
        <taxon>Klebsormidiophyceae</taxon>
        <taxon>Klebsormidiales</taxon>
        <taxon>Klebsormidiaceae</taxon>
        <taxon>Klebsormidium</taxon>
    </lineage>
</organism>
<keyword evidence="5 12" id="KW-0067">ATP-binding</keyword>
<keyword evidence="6 13" id="KW-0752">Steroid biosynthesis</keyword>
<evidence type="ECO:0000313" key="16">
    <source>
        <dbReference type="EMBL" id="GAQ91371.1"/>
    </source>
</evidence>
<evidence type="ECO:0000256" key="4">
    <source>
        <dbReference type="ARBA" id="ARBA00022741"/>
    </source>
</evidence>
<dbReference type="GO" id="GO:0004163">
    <property type="term" value="F:diphosphomevalonate decarboxylase activity"/>
    <property type="evidence" value="ECO:0000318"/>
    <property type="project" value="GO_Central"/>
</dbReference>
<evidence type="ECO:0000256" key="7">
    <source>
        <dbReference type="ARBA" id="ARBA00023011"/>
    </source>
</evidence>
<dbReference type="GO" id="GO:0005829">
    <property type="term" value="C:cytosol"/>
    <property type="evidence" value="ECO:0000318"/>
    <property type="project" value="GO_Central"/>
</dbReference>
<dbReference type="FunFam" id="3.30.230.10:FF:000018">
    <property type="entry name" value="Diphosphomevalonate decarboxylase"/>
    <property type="match status" value="1"/>
</dbReference>
<proteinExistence type="inferred from homology"/>
<comment type="function">
    <text evidence="13">Performs the first committed step in the biosynthesis of isoprene-containing compounds such as sterols and terpenoids.</text>
</comment>
<dbReference type="InterPro" id="IPR014721">
    <property type="entry name" value="Ribsml_uS5_D2-typ_fold_subgr"/>
</dbReference>
<evidence type="ECO:0000256" key="10">
    <source>
        <dbReference type="ARBA" id="ARBA00023221"/>
    </source>
</evidence>
<keyword evidence="3 13" id="KW-0444">Lipid biosynthesis</keyword>
<dbReference type="SUPFAM" id="SSF54211">
    <property type="entry name" value="Ribosomal protein S5 domain 2-like"/>
    <property type="match status" value="1"/>
</dbReference>
<dbReference type="OMA" id="LTLHAMM"/>
<dbReference type="PANTHER" id="PTHR10977">
    <property type="entry name" value="DIPHOSPHOMEVALONATE DECARBOXYLASE"/>
    <property type="match status" value="1"/>
</dbReference>
<dbReference type="Pfam" id="PF18376">
    <property type="entry name" value="MDD_C"/>
    <property type="match status" value="1"/>
</dbReference>
<comment type="catalytic activity">
    <reaction evidence="12 13">
        <text>(R)-5-diphosphomevalonate + ATP = isopentenyl diphosphate + ADP + phosphate + CO2</text>
        <dbReference type="Rhea" id="RHEA:23732"/>
        <dbReference type="ChEBI" id="CHEBI:16526"/>
        <dbReference type="ChEBI" id="CHEBI:30616"/>
        <dbReference type="ChEBI" id="CHEBI:43474"/>
        <dbReference type="ChEBI" id="CHEBI:57557"/>
        <dbReference type="ChEBI" id="CHEBI:128769"/>
        <dbReference type="ChEBI" id="CHEBI:456216"/>
        <dbReference type="EC" id="4.1.1.33"/>
    </reaction>
</comment>
<dbReference type="InterPro" id="IPR041431">
    <property type="entry name" value="Mvd1_C"/>
</dbReference>
<keyword evidence="17" id="KW-1185">Reference proteome</keyword>
<evidence type="ECO:0000313" key="17">
    <source>
        <dbReference type="Proteomes" id="UP000054558"/>
    </source>
</evidence>
<keyword evidence="10 13" id="KW-0753">Steroid metabolism</keyword>
<dbReference type="InterPro" id="IPR053859">
    <property type="entry name" value="MVD-like_N"/>
</dbReference>
<dbReference type="InterPro" id="IPR036554">
    <property type="entry name" value="GHMP_kinase_C_sf"/>
</dbReference>
<dbReference type="InterPro" id="IPR029765">
    <property type="entry name" value="Mev_diP_decarb"/>
</dbReference>
<evidence type="ECO:0000256" key="12">
    <source>
        <dbReference type="PIRNR" id="PIRNR015950"/>
    </source>
</evidence>
<evidence type="ECO:0000256" key="11">
    <source>
        <dbReference type="ARBA" id="ARBA00023239"/>
    </source>
</evidence>